<feature type="transmembrane region" description="Helical" evidence="2">
    <location>
        <begin position="298"/>
        <end position="320"/>
    </location>
</feature>
<dbReference type="RefSeq" id="YP_009173938.1">
    <property type="nucleotide sequence ID" value="NC_028099.1"/>
</dbReference>
<organism evidence="3 4">
    <name type="scientific">Felid gammaherpesvirus 1</name>
    <dbReference type="NCBI Taxonomy" id="2560468"/>
    <lineage>
        <taxon>Viruses</taxon>
        <taxon>Duplodnaviria</taxon>
        <taxon>Heunggongvirae</taxon>
        <taxon>Peploviricota</taxon>
        <taxon>Herviviricetes</taxon>
        <taxon>Herpesvirales</taxon>
        <taxon>Orthoherpesviridae</taxon>
        <taxon>Gammaherpesvirinae</taxon>
        <taxon>Percavirus</taxon>
        <taxon>Percavirus felidgamma1</taxon>
    </lineage>
</organism>
<feature type="transmembrane region" description="Helical" evidence="2">
    <location>
        <begin position="213"/>
        <end position="237"/>
    </location>
</feature>
<keyword evidence="2" id="KW-1133">Transmembrane helix</keyword>
<evidence type="ECO:0000313" key="3">
    <source>
        <dbReference type="EMBL" id="ALE14773.1"/>
    </source>
</evidence>
<reference evidence="3 4" key="1">
    <citation type="journal article" date="2015" name="Genome Announc.">
        <title>First Complete Genome Sequence of Felis catus Gammaherpesvirus 1.</title>
        <authorList>
            <person name="Troyer R.M."/>
            <person name="Lee J.S."/>
            <person name="Vuyisich M."/>
            <person name="Chain P."/>
            <person name="Lo C.C."/>
            <person name="Kronmiller B."/>
            <person name="Bracha S."/>
            <person name="Avery A.C."/>
            <person name="VandeWoude S."/>
        </authorList>
    </citation>
    <scope>NUCLEOTIDE SEQUENCE [LARGE SCALE GENOMIC DNA]</scope>
    <source>
        <strain evidence="3">31286</strain>
    </source>
</reference>
<dbReference type="Pfam" id="PF04633">
    <property type="entry name" value="Herpes_BMRF2"/>
    <property type="match status" value="1"/>
</dbReference>
<feature type="transmembrane region" description="Helical" evidence="2">
    <location>
        <begin position="161"/>
        <end position="181"/>
    </location>
</feature>
<feature type="transmembrane region" description="Helical" evidence="2">
    <location>
        <begin position="272"/>
        <end position="292"/>
    </location>
</feature>
<accession>A0A0M4M157</accession>
<dbReference type="GeneID" id="26100452"/>
<feature type="transmembrane region" description="Helical" evidence="2">
    <location>
        <begin position="12"/>
        <end position="43"/>
    </location>
</feature>
<evidence type="ECO:0000256" key="1">
    <source>
        <dbReference type="ARBA" id="ARBA00008716"/>
    </source>
</evidence>
<evidence type="ECO:0000256" key="2">
    <source>
        <dbReference type="SAM" id="Phobius"/>
    </source>
</evidence>
<sequence length="354" mass="40753">MKVVSEPCFLKTALASFLMGSLCSTMFLWCYIFVSLFTFTFFLSVMSHIYSEYILVLYAHLMIICFCDFSKKLNQILPTLGWISVIVTVLAFSFCYYNIIPDYTLPCIFIINAFLLSFWVPGTVEVIYLCQNVVHHYFEMGFYFAVIVYHGLVTIGAFETAIFLIPFCFFICVGVHAFCYFKNSIEYFNALDKRKAIFICGGDKYITFKFYEVLHLIFVEILTSLFLCTGMNIAIAATATYTTVFHVLGNYVYLMYFGTFCCGWISIPNRAISCTFTAANIVLIISLFMIEYDAYTSTFIFLISFFCYTSALNCELAILLKKLDRAVNAPKFFLFFRILCNFIVSVNLTLQKIF</sequence>
<feature type="transmembrane region" description="Helical" evidence="2">
    <location>
        <begin position="137"/>
        <end position="155"/>
    </location>
</feature>
<dbReference type="OrthoDB" id="13967at10239"/>
<dbReference type="KEGG" id="vg:26100452"/>
<comment type="similarity">
    <text evidence="1">Belongs to the herpesviridae BMRF2 family.</text>
</comment>
<protein>
    <submittedName>
        <fullName evidence="3">ORF58</fullName>
    </submittedName>
</protein>
<feature type="transmembrane region" description="Helical" evidence="2">
    <location>
        <begin position="79"/>
        <end position="99"/>
    </location>
</feature>
<feature type="transmembrane region" description="Helical" evidence="2">
    <location>
        <begin position="332"/>
        <end position="350"/>
    </location>
</feature>
<proteinExistence type="inferred from homology"/>
<feature type="transmembrane region" description="Helical" evidence="2">
    <location>
        <begin position="243"/>
        <end position="265"/>
    </location>
</feature>
<feature type="transmembrane region" description="Helical" evidence="2">
    <location>
        <begin position="105"/>
        <end position="130"/>
    </location>
</feature>
<dbReference type="InterPro" id="IPR006727">
    <property type="entry name" value="Herpes_BMRF2"/>
</dbReference>
<keyword evidence="2" id="KW-0812">Transmembrane</keyword>
<dbReference type="Proteomes" id="UP000152314">
    <property type="component" value="Segment"/>
</dbReference>
<keyword evidence="2" id="KW-0472">Membrane</keyword>
<evidence type="ECO:0000313" key="4">
    <source>
        <dbReference type="Proteomes" id="UP000152314"/>
    </source>
</evidence>
<name>A0A0M4M157_9GAMA</name>
<dbReference type="EMBL" id="KT595939">
    <property type="protein sequence ID" value="ALE14773.1"/>
    <property type="molecule type" value="Genomic_DNA"/>
</dbReference>
<feature type="transmembrane region" description="Helical" evidence="2">
    <location>
        <begin position="49"/>
        <end position="67"/>
    </location>
</feature>
<keyword evidence="4" id="KW-1185">Reference proteome</keyword>